<evidence type="ECO:0000313" key="2">
    <source>
        <dbReference type="Proteomes" id="UP000256585"/>
    </source>
</evidence>
<dbReference type="RefSeq" id="WP_116171525.1">
    <property type="nucleotide sequence ID" value="NZ_CP033058.2"/>
</dbReference>
<evidence type="ECO:0000313" key="1">
    <source>
        <dbReference type="EMBL" id="AZZ65652.1"/>
    </source>
</evidence>
<dbReference type="KEGG" id="mphc:DMC14_002560"/>
<keyword evidence="2" id="KW-1185">Reference proteome</keyword>
<name>A0A3Q9V8Q5_9BACT</name>
<sequence length="146" mass="18152">MDRSDIKSINIKLNNKNVYRYSFRGDSICEWPYHPLNIAMSCIEGDLETFKKHFKYEFPKQNLIKIWFKPNKKYALISGRNRNSLQVYLNEEYTITIDKRKHFYKEWNQEFKKTFERYENYLDFITKNSDKKMNFYEYKEQYLKNK</sequence>
<protein>
    <submittedName>
        <fullName evidence="1">Uncharacterized protein</fullName>
    </submittedName>
</protein>
<dbReference type="EMBL" id="CP033058">
    <property type="protein sequence ID" value="AZZ65652.1"/>
    <property type="molecule type" value="Genomic_DNA"/>
</dbReference>
<reference evidence="1" key="1">
    <citation type="submission" date="2019-03" db="EMBL/GenBank/DDBJ databases">
        <title>Draft Sequence and Annotation of the Mycoplasma phocicerebrale Strain 1049T Genome.</title>
        <authorList>
            <person name="Frasca S.Jr."/>
            <person name="Kutish G.F."/>
            <person name="Castellanos Gell J."/>
            <person name="Michaels D.L."/>
            <person name="Brown D.R."/>
        </authorList>
    </citation>
    <scope>NUCLEOTIDE SEQUENCE</scope>
    <source>
        <strain evidence="1">1049</strain>
    </source>
</reference>
<dbReference type="AlphaFoldDB" id="A0A3Q9V8Q5"/>
<accession>A0A3Q9V8Q5</accession>
<organism evidence="1 2">
    <name type="scientific">Metamycoplasma phocicerebrale</name>
    <dbReference type="NCBI Taxonomy" id="142649"/>
    <lineage>
        <taxon>Bacteria</taxon>
        <taxon>Bacillati</taxon>
        <taxon>Mycoplasmatota</taxon>
        <taxon>Mycoplasmoidales</taxon>
        <taxon>Metamycoplasmataceae</taxon>
        <taxon>Metamycoplasma</taxon>
    </lineage>
</organism>
<dbReference type="Proteomes" id="UP000256585">
    <property type="component" value="Chromosome"/>
</dbReference>
<gene>
    <name evidence="1" type="ORF">DMC14_002560</name>
</gene>
<proteinExistence type="predicted"/>